<evidence type="ECO:0000256" key="2">
    <source>
        <dbReference type="ARBA" id="ARBA00023203"/>
    </source>
</evidence>
<comment type="similarity">
    <text evidence="1">Belongs to the actin-binding proteins ADF family.</text>
</comment>
<dbReference type="AlphaFoldDB" id="A0A2T7PHH0"/>
<dbReference type="Proteomes" id="UP000245119">
    <property type="component" value="Linkage Group LG4"/>
</dbReference>
<dbReference type="GO" id="GO:0015629">
    <property type="term" value="C:actin cytoskeleton"/>
    <property type="evidence" value="ECO:0007669"/>
    <property type="project" value="InterPro"/>
</dbReference>
<dbReference type="EMBL" id="PZQS01000004">
    <property type="protein sequence ID" value="PVD32840.1"/>
    <property type="molecule type" value="Genomic_DNA"/>
</dbReference>
<dbReference type="GO" id="GO:0003779">
    <property type="term" value="F:actin binding"/>
    <property type="evidence" value="ECO:0007669"/>
    <property type="project" value="UniProtKB-KW"/>
</dbReference>
<comment type="caution">
    <text evidence="4">The sequence shown here is derived from an EMBL/GenBank/DDBJ whole genome shotgun (WGS) entry which is preliminary data.</text>
</comment>
<keyword evidence="2" id="KW-0009">Actin-binding</keyword>
<dbReference type="PRINTS" id="PR00006">
    <property type="entry name" value="COFILIN"/>
</dbReference>
<evidence type="ECO:0000259" key="3">
    <source>
        <dbReference type="PROSITE" id="PS51263"/>
    </source>
</evidence>
<protein>
    <recommendedName>
        <fullName evidence="3">ADF-H domain-containing protein</fullName>
    </recommendedName>
</protein>
<dbReference type="InterPro" id="IPR029006">
    <property type="entry name" value="ADF-H/Gelsolin-like_dom_sf"/>
</dbReference>
<feature type="domain" description="ADF-H" evidence="3">
    <location>
        <begin position="4"/>
        <end position="147"/>
    </location>
</feature>
<dbReference type="SMART" id="SM00102">
    <property type="entry name" value="ADF"/>
    <property type="match status" value="1"/>
</dbReference>
<accession>A0A2T7PHH0</accession>
<dbReference type="Gene3D" id="3.40.20.10">
    <property type="entry name" value="Severin"/>
    <property type="match status" value="1"/>
</dbReference>
<evidence type="ECO:0000313" key="5">
    <source>
        <dbReference type="Proteomes" id="UP000245119"/>
    </source>
</evidence>
<dbReference type="Pfam" id="PF00241">
    <property type="entry name" value="Cofilin_ADF"/>
    <property type="match status" value="1"/>
</dbReference>
<dbReference type="OMA" id="TFKIEQQ"/>
<organism evidence="4 5">
    <name type="scientific">Pomacea canaliculata</name>
    <name type="common">Golden apple snail</name>
    <dbReference type="NCBI Taxonomy" id="400727"/>
    <lineage>
        <taxon>Eukaryota</taxon>
        <taxon>Metazoa</taxon>
        <taxon>Spiralia</taxon>
        <taxon>Lophotrochozoa</taxon>
        <taxon>Mollusca</taxon>
        <taxon>Gastropoda</taxon>
        <taxon>Caenogastropoda</taxon>
        <taxon>Architaenioglossa</taxon>
        <taxon>Ampullarioidea</taxon>
        <taxon>Ampullariidae</taxon>
        <taxon>Pomacea</taxon>
    </lineage>
</organism>
<evidence type="ECO:0000313" key="4">
    <source>
        <dbReference type="EMBL" id="PVD32840.1"/>
    </source>
</evidence>
<name>A0A2T7PHH0_POMCA</name>
<sequence length="150" mass="16951">MASGIKVDQRCIEAFSDLKTKKEKSNRPFAICFKIDQNDTIIVVDKIYKRPTGDATQESAFRLLVEELPCDDGRYVAVDLCVDAAAGETKTDRIVLLVWAPDSAPIKKKMLYSSSLRNLMEELKAKDHIQANDKSDLTYSEMMSKLSKRK</sequence>
<dbReference type="SUPFAM" id="SSF55753">
    <property type="entry name" value="Actin depolymerizing proteins"/>
    <property type="match status" value="1"/>
</dbReference>
<gene>
    <name evidence="4" type="ORF">C0Q70_08287</name>
</gene>
<proteinExistence type="inferred from homology"/>
<dbReference type="InterPro" id="IPR002108">
    <property type="entry name" value="ADF-H"/>
</dbReference>
<dbReference type="STRING" id="400727.A0A2T7PHH0"/>
<reference evidence="4 5" key="1">
    <citation type="submission" date="2018-04" db="EMBL/GenBank/DDBJ databases">
        <title>The genome of golden apple snail Pomacea canaliculata provides insight into stress tolerance and invasive adaptation.</title>
        <authorList>
            <person name="Liu C."/>
            <person name="Liu B."/>
            <person name="Ren Y."/>
            <person name="Zhang Y."/>
            <person name="Wang H."/>
            <person name="Li S."/>
            <person name="Jiang F."/>
            <person name="Yin L."/>
            <person name="Zhang G."/>
            <person name="Qian W."/>
            <person name="Fan W."/>
        </authorList>
    </citation>
    <scope>NUCLEOTIDE SEQUENCE [LARGE SCALE GENOMIC DNA]</scope>
    <source>
        <strain evidence="4">SZHN2017</strain>
        <tissue evidence="4">Muscle</tissue>
    </source>
</reference>
<evidence type="ECO:0000256" key="1">
    <source>
        <dbReference type="ARBA" id="ARBA00006844"/>
    </source>
</evidence>
<dbReference type="PANTHER" id="PTHR11913">
    <property type="entry name" value="COFILIN-RELATED"/>
    <property type="match status" value="1"/>
</dbReference>
<dbReference type="PROSITE" id="PS51263">
    <property type="entry name" value="ADF_H"/>
    <property type="match status" value="1"/>
</dbReference>
<dbReference type="OrthoDB" id="10249245at2759"/>
<dbReference type="InterPro" id="IPR017904">
    <property type="entry name" value="ADF/Cofilin"/>
</dbReference>
<dbReference type="GO" id="GO:0030042">
    <property type="term" value="P:actin filament depolymerization"/>
    <property type="evidence" value="ECO:0007669"/>
    <property type="project" value="InterPro"/>
</dbReference>
<keyword evidence="5" id="KW-1185">Reference proteome</keyword>